<evidence type="ECO:0000256" key="2">
    <source>
        <dbReference type="ARBA" id="ARBA00022908"/>
    </source>
</evidence>
<evidence type="ECO:0000313" key="8">
    <source>
        <dbReference type="EMBL" id="NER27262.1"/>
    </source>
</evidence>
<evidence type="ECO:0000259" key="6">
    <source>
        <dbReference type="PROSITE" id="PS51898"/>
    </source>
</evidence>
<dbReference type="Gene3D" id="1.10.150.130">
    <property type="match status" value="1"/>
</dbReference>
<dbReference type="PANTHER" id="PTHR30349">
    <property type="entry name" value="PHAGE INTEGRASE-RELATED"/>
    <property type="match status" value="1"/>
</dbReference>
<evidence type="ECO:0000256" key="5">
    <source>
        <dbReference type="PROSITE-ProRule" id="PRU01248"/>
    </source>
</evidence>
<dbReference type="InterPro" id="IPR050090">
    <property type="entry name" value="Tyrosine_recombinase_XerCD"/>
</dbReference>
<sequence length="331" mass="37259">MSTNSQHNLNLETSLNAKIERHFDWLDTDPDVLQQLLDDKRSANTRLAYHKDVTDFFRVMTGGEPTTDAVLEFLHLERKQAVAVVLKYKAKLIQKGLKETTVNRRLAALKSLVAMGRQLGVCDYSLEEVKGEKVQNYRDTTGIEASTYKKLLNICDRNTLKGKRDYALLRLLWDNALRRSEVVGCDICDLEIDRGKLAIKGKGKGSNKELISLVPPTIEALQDYLQARGVTTPKAPLFIALDNARKGHRLSATSLYRMVDAYSKKAGLTKKFSPHRVRHSAITEALNKTNGNVRAVQRLSRHSNIATVQKYDDNRLDLQGDLSQLLAQSVE</sequence>
<protein>
    <submittedName>
        <fullName evidence="8">Tyrosine-type recombinase/integrase</fullName>
    </submittedName>
</protein>
<evidence type="ECO:0000256" key="1">
    <source>
        <dbReference type="ARBA" id="ARBA00008857"/>
    </source>
</evidence>
<dbReference type="EMBL" id="JAAHFQ010000085">
    <property type="protein sequence ID" value="NER27262.1"/>
    <property type="molecule type" value="Genomic_DNA"/>
</dbReference>
<gene>
    <name evidence="8" type="ORF">F6J89_06390</name>
</gene>
<proteinExistence type="inferred from homology"/>
<dbReference type="Pfam" id="PF00589">
    <property type="entry name" value="Phage_integrase"/>
    <property type="match status" value="1"/>
</dbReference>
<dbReference type="PROSITE" id="PS51900">
    <property type="entry name" value="CB"/>
    <property type="match status" value="1"/>
</dbReference>
<dbReference type="PANTHER" id="PTHR30349:SF64">
    <property type="entry name" value="PROPHAGE INTEGRASE INTD-RELATED"/>
    <property type="match status" value="1"/>
</dbReference>
<dbReference type="PROSITE" id="PS51898">
    <property type="entry name" value="TYR_RECOMBINASE"/>
    <property type="match status" value="1"/>
</dbReference>
<dbReference type="Gene3D" id="1.10.443.10">
    <property type="entry name" value="Intergrase catalytic core"/>
    <property type="match status" value="1"/>
</dbReference>
<dbReference type="GO" id="GO:0006310">
    <property type="term" value="P:DNA recombination"/>
    <property type="evidence" value="ECO:0007669"/>
    <property type="project" value="UniProtKB-KW"/>
</dbReference>
<keyword evidence="3 5" id="KW-0238">DNA-binding</keyword>
<feature type="domain" description="Core-binding (CB)" evidence="7">
    <location>
        <begin position="27"/>
        <end position="117"/>
    </location>
</feature>
<dbReference type="InterPro" id="IPR013762">
    <property type="entry name" value="Integrase-like_cat_sf"/>
</dbReference>
<dbReference type="InterPro" id="IPR011010">
    <property type="entry name" value="DNA_brk_join_enz"/>
</dbReference>
<name>A0A6B3N9J0_9CYAN</name>
<feature type="domain" description="Tyr recombinase" evidence="6">
    <location>
        <begin position="138"/>
        <end position="326"/>
    </location>
</feature>
<comment type="caution">
    <text evidence="8">The sequence shown here is derived from an EMBL/GenBank/DDBJ whole genome shotgun (WGS) entry which is preliminary data.</text>
</comment>
<evidence type="ECO:0000256" key="4">
    <source>
        <dbReference type="ARBA" id="ARBA00023172"/>
    </source>
</evidence>
<dbReference type="GO" id="GO:0003677">
    <property type="term" value="F:DNA binding"/>
    <property type="evidence" value="ECO:0007669"/>
    <property type="project" value="UniProtKB-UniRule"/>
</dbReference>
<dbReference type="InterPro" id="IPR004107">
    <property type="entry name" value="Integrase_SAM-like_N"/>
</dbReference>
<dbReference type="InterPro" id="IPR002104">
    <property type="entry name" value="Integrase_catalytic"/>
</dbReference>
<evidence type="ECO:0000256" key="3">
    <source>
        <dbReference type="ARBA" id="ARBA00023125"/>
    </source>
</evidence>
<keyword evidence="4" id="KW-0233">DNA recombination</keyword>
<dbReference type="InterPro" id="IPR010998">
    <property type="entry name" value="Integrase_recombinase_N"/>
</dbReference>
<reference evidence="8" key="1">
    <citation type="submission" date="2019-11" db="EMBL/GenBank/DDBJ databases">
        <title>Genomic insights into an expanded diversity of filamentous marine cyanobacteria reveals the extraordinary biosynthetic potential of Moorea and Okeania.</title>
        <authorList>
            <person name="Ferreira Leao T."/>
            <person name="Wang M."/>
            <person name="Moss N."/>
            <person name="Da Silva R."/>
            <person name="Sanders J."/>
            <person name="Nurk S."/>
            <person name="Gurevich A."/>
            <person name="Humphrey G."/>
            <person name="Reher R."/>
            <person name="Zhu Q."/>
            <person name="Belda-Ferre P."/>
            <person name="Glukhov E."/>
            <person name="Rex R."/>
            <person name="Dorrestein P.C."/>
            <person name="Knight R."/>
            <person name="Pevzner P."/>
            <person name="Gerwick W.H."/>
            <person name="Gerwick L."/>
        </authorList>
    </citation>
    <scope>NUCLEOTIDE SEQUENCE</scope>
    <source>
        <strain evidence="8">SIO1C4</strain>
    </source>
</reference>
<dbReference type="InterPro" id="IPR044068">
    <property type="entry name" value="CB"/>
</dbReference>
<dbReference type="GO" id="GO:0015074">
    <property type="term" value="P:DNA integration"/>
    <property type="evidence" value="ECO:0007669"/>
    <property type="project" value="UniProtKB-KW"/>
</dbReference>
<dbReference type="AlphaFoldDB" id="A0A6B3N9J0"/>
<accession>A0A6B3N9J0</accession>
<organism evidence="8">
    <name type="scientific">Symploca sp. SIO1C4</name>
    <dbReference type="NCBI Taxonomy" id="2607765"/>
    <lineage>
        <taxon>Bacteria</taxon>
        <taxon>Bacillati</taxon>
        <taxon>Cyanobacteriota</taxon>
        <taxon>Cyanophyceae</taxon>
        <taxon>Coleofasciculales</taxon>
        <taxon>Coleofasciculaceae</taxon>
        <taxon>Symploca</taxon>
    </lineage>
</organism>
<dbReference type="Pfam" id="PF02899">
    <property type="entry name" value="Phage_int_SAM_1"/>
    <property type="match status" value="1"/>
</dbReference>
<dbReference type="CDD" id="cd01195">
    <property type="entry name" value="INT_C_like_5"/>
    <property type="match status" value="1"/>
</dbReference>
<keyword evidence="2" id="KW-0229">DNA integration</keyword>
<evidence type="ECO:0000259" key="7">
    <source>
        <dbReference type="PROSITE" id="PS51900"/>
    </source>
</evidence>
<dbReference type="SUPFAM" id="SSF56349">
    <property type="entry name" value="DNA breaking-rejoining enzymes"/>
    <property type="match status" value="1"/>
</dbReference>
<comment type="similarity">
    <text evidence="1">Belongs to the 'phage' integrase family.</text>
</comment>